<dbReference type="eggNOG" id="ENOG5032BKS">
    <property type="taxonomic scope" value="Bacteria"/>
</dbReference>
<proteinExistence type="predicted"/>
<dbReference type="STRING" id="292415.Tbd_1715"/>
<dbReference type="Proteomes" id="UP000008291">
    <property type="component" value="Chromosome"/>
</dbReference>
<dbReference type="Pfam" id="PF09413">
    <property type="entry name" value="DUF2007"/>
    <property type="match status" value="1"/>
</dbReference>
<evidence type="ECO:0000259" key="1">
    <source>
        <dbReference type="Pfam" id="PF09413"/>
    </source>
</evidence>
<dbReference type="RefSeq" id="WP_011312227.1">
    <property type="nucleotide sequence ID" value="NC_007404.1"/>
</dbReference>
<reference evidence="2 3" key="1">
    <citation type="journal article" date="2006" name="J. Bacteriol.">
        <title>The genome sequence of the obligately chemolithoautotrophic, facultatively anaerobic bacterium Thiobacillus denitrificans.</title>
        <authorList>
            <person name="Beller H.R."/>
            <person name="Chain P.S."/>
            <person name="Letain T.E."/>
            <person name="Chakicherla A."/>
            <person name="Larimer F.W."/>
            <person name="Richardson P.M."/>
            <person name="Coleman M.A."/>
            <person name="Wood A.P."/>
            <person name="Kelly D.P."/>
        </authorList>
    </citation>
    <scope>NUCLEOTIDE SEQUENCE [LARGE SCALE GENOMIC DNA]</scope>
    <source>
        <strain evidence="2 3">ATCC 25259</strain>
    </source>
</reference>
<accession>Q3SI65</accession>
<organism evidence="2 3">
    <name type="scientific">Thiobacillus denitrificans (strain ATCC 25259 / T1)</name>
    <dbReference type="NCBI Taxonomy" id="292415"/>
    <lineage>
        <taxon>Bacteria</taxon>
        <taxon>Pseudomonadati</taxon>
        <taxon>Pseudomonadota</taxon>
        <taxon>Betaproteobacteria</taxon>
        <taxon>Nitrosomonadales</taxon>
        <taxon>Thiobacillaceae</taxon>
        <taxon>Thiobacillus</taxon>
    </lineage>
</organism>
<dbReference type="HOGENOM" id="CLU_155686_0_0_4"/>
<dbReference type="KEGG" id="tbd:Tbd_1715"/>
<keyword evidence="3" id="KW-1185">Reference proteome</keyword>
<dbReference type="OrthoDB" id="9814654at2"/>
<sequence length="102" mass="10840">MKRVHVAPTLLDAQLAADALSSLGIATRILNANAAGALGELPFLQVQPEVWVDDDAQAGRAREVLAALHAAIPRTEKTCPRCAERNPGNFLSCWQCGAPLPE</sequence>
<protein>
    <recommendedName>
        <fullName evidence="1">DUF2007 domain-containing protein</fullName>
    </recommendedName>
</protein>
<feature type="domain" description="DUF2007" evidence="1">
    <location>
        <begin position="1"/>
        <end position="67"/>
    </location>
</feature>
<name>Q3SI65_THIDA</name>
<gene>
    <name evidence="2" type="ordered locus">Tbd_1715</name>
</gene>
<evidence type="ECO:0000313" key="2">
    <source>
        <dbReference type="EMBL" id="AAZ97668.1"/>
    </source>
</evidence>
<dbReference type="AlphaFoldDB" id="Q3SI65"/>
<dbReference type="InterPro" id="IPR018551">
    <property type="entry name" value="DUF2007"/>
</dbReference>
<dbReference type="EMBL" id="CP000116">
    <property type="protein sequence ID" value="AAZ97668.1"/>
    <property type="molecule type" value="Genomic_DNA"/>
</dbReference>
<evidence type="ECO:0000313" key="3">
    <source>
        <dbReference type="Proteomes" id="UP000008291"/>
    </source>
</evidence>